<evidence type="ECO:0000313" key="4">
    <source>
        <dbReference type="Proteomes" id="UP001219956"/>
    </source>
</evidence>
<dbReference type="GO" id="GO:0016787">
    <property type="term" value="F:hydrolase activity"/>
    <property type="evidence" value="ECO:0007669"/>
    <property type="project" value="UniProtKB-KW"/>
</dbReference>
<dbReference type="EMBL" id="JAQQLF010000029">
    <property type="protein sequence ID" value="MDC7718987.1"/>
    <property type="molecule type" value="Genomic_DNA"/>
</dbReference>
<dbReference type="PANTHER" id="PTHR46124">
    <property type="entry name" value="D-AMINOACYL-TRNA DEACYLASE"/>
    <property type="match status" value="1"/>
</dbReference>
<dbReference type="PROSITE" id="PS01137">
    <property type="entry name" value="TATD_1"/>
    <property type="match status" value="1"/>
</dbReference>
<dbReference type="InterPro" id="IPR001130">
    <property type="entry name" value="TatD-like"/>
</dbReference>
<reference evidence="3 4" key="1">
    <citation type="submission" date="2023-01" db="EMBL/GenBank/DDBJ databases">
        <title>Novel species of the genus Vogesella isolated from rivers.</title>
        <authorList>
            <person name="Lu H."/>
        </authorList>
    </citation>
    <scope>NUCLEOTIDE SEQUENCE [LARGE SCALE GENOMIC DNA]</scope>
    <source>
        <strain evidence="3 4">DC21W</strain>
    </source>
</reference>
<dbReference type="PROSITE" id="PS01091">
    <property type="entry name" value="TATD_3"/>
    <property type="match status" value="1"/>
</dbReference>
<proteinExistence type="inferred from homology"/>
<evidence type="ECO:0000256" key="2">
    <source>
        <dbReference type="ARBA" id="ARBA00022801"/>
    </source>
</evidence>
<dbReference type="Gene3D" id="3.20.20.140">
    <property type="entry name" value="Metal-dependent hydrolases"/>
    <property type="match status" value="1"/>
</dbReference>
<accession>A0ABT5J2I9</accession>
<keyword evidence="4" id="KW-1185">Reference proteome</keyword>
<dbReference type="Proteomes" id="UP001219956">
    <property type="component" value="Unassembled WGS sequence"/>
</dbReference>
<name>A0ABT5J2I9_9NEIS</name>
<evidence type="ECO:0000256" key="1">
    <source>
        <dbReference type="ARBA" id="ARBA00009275"/>
    </source>
</evidence>
<gene>
    <name evidence="3" type="ORF">PQU95_17430</name>
</gene>
<dbReference type="InterPro" id="IPR018228">
    <property type="entry name" value="DNase_TatD-rel_CS"/>
</dbReference>
<sequence length="257" mass="27926">MSLVDTHLHFDAPEFAADTAQRWARAQAAGVVHAIVPAVSCSTFDRAIAVADQFGLDVALGLHPLYLDRHEDEHLAVLENYLSQGKAIAVGECGLDFYVPGLDPARQEALLLAQLKLARRFDLPVILHVRRSQDRVLKCLRQVRVRGGLVHAFNGSVQQAEAFIDLGFCLGFGGAMTYQGSQRIRRLAATLPLSALVLETDGPDMAPEWAQGQPNDPENLPRIAAVLAELRGLPLDAVAHATYQNVCRVVPALCLGR</sequence>
<comment type="similarity">
    <text evidence="1">Belongs to the metallo-dependent hydrolases superfamily. TatD-type hydrolase family.</text>
</comment>
<dbReference type="Pfam" id="PF01026">
    <property type="entry name" value="TatD_DNase"/>
    <property type="match status" value="1"/>
</dbReference>
<organism evidence="3 4">
    <name type="scientific">Vogesella aquatica</name>
    <dbReference type="NCBI Taxonomy" id="2984206"/>
    <lineage>
        <taxon>Bacteria</taxon>
        <taxon>Pseudomonadati</taxon>
        <taxon>Pseudomonadota</taxon>
        <taxon>Betaproteobacteria</taxon>
        <taxon>Neisseriales</taxon>
        <taxon>Chromobacteriaceae</taxon>
        <taxon>Vogesella</taxon>
    </lineage>
</organism>
<dbReference type="PANTHER" id="PTHR46124:SF3">
    <property type="entry name" value="HYDROLASE"/>
    <property type="match status" value="1"/>
</dbReference>
<evidence type="ECO:0000313" key="3">
    <source>
        <dbReference type="EMBL" id="MDC7718987.1"/>
    </source>
</evidence>
<dbReference type="PIRSF" id="PIRSF005902">
    <property type="entry name" value="DNase_TatD"/>
    <property type="match status" value="1"/>
</dbReference>
<dbReference type="RefSeq" id="WP_272753185.1">
    <property type="nucleotide sequence ID" value="NZ_JAQQLF010000029.1"/>
</dbReference>
<keyword evidence="2 3" id="KW-0378">Hydrolase</keyword>
<dbReference type="CDD" id="cd01310">
    <property type="entry name" value="TatD_DNAse"/>
    <property type="match status" value="1"/>
</dbReference>
<protein>
    <submittedName>
        <fullName evidence="3">TatD family hydrolase</fullName>
    </submittedName>
</protein>
<dbReference type="InterPro" id="IPR032466">
    <property type="entry name" value="Metal_Hydrolase"/>
</dbReference>
<comment type="caution">
    <text evidence="3">The sequence shown here is derived from an EMBL/GenBank/DDBJ whole genome shotgun (WGS) entry which is preliminary data.</text>
</comment>
<dbReference type="SUPFAM" id="SSF51556">
    <property type="entry name" value="Metallo-dependent hydrolases"/>
    <property type="match status" value="1"/>
</dbReference>